<dbReference type="InterPro" id="IPR006076">
    <property type="entry name" value="FAD-dep_OxRdtase"/>
</dbReference>
<dbReference type="Gene3D" id="3.30.9.10">
    <property type="entry name" value="D-Amino Acid Oxidase, subunit A, domain 2"/>
    <property type="match status" value="1"/>
</dbReference>
<accession>A0AAE8VZV8</accession>
<dbReference type="PANTHER" id="PTHR13847">
    <property type="entry name" value="SARCOSINE DEHYDROGENASE-RELATED"/>
    <property type="match status" value="1"/>
</dbReference>
<dbReference type="Gene3D" id="3.50.50.60">
    <property type="entry name" value="FAD/NAD(P)-binding domain"/>
    <property type="match status" value="1"/>
</dbReference>
<feature type="domain" description="FAD dependent oxidoreductase" evidence="1">
    <location>
        <begin position="35"/>
        <end position="397"/>
    </location>
</feature>
<organism evidence="2 3">
    <name type="scientific">Streptomyces ipomoeae</name>
    <dbReference type="NCBI Taxonomy" id="103232"/>
    <lineage>
        <taxon>Bacteria</taxon>
        <taxon>Bacillati</taxon>
        <taxon>Actinomycetota</taxon>
        <taxon>Actinomycetes</taxon>
        <taxon>Kitasatosporales</taxon>
        <taxon>Streptomycetaceae</taxon>
        <taxon>Streptomyces</taxon>
    </lineage>
</organism>
<evidence type="ECO:0000313" key="3">
    <source>
        <dbReference type="Proteomes" id="UP000318720"/>
    </source>
</evidence>
<gene>
    <name evidence="2" type="ORF">Sipo8835_24330</name>
</gene>
<evidence type="ECO:0000259" key="1">
    <source>
        <dbReference type="Pfam" id="PF01266"/>
    </source>
</evidence>
<evidence type="ECO:0000313" key="2">
    <source>
        <dbReference type="EMBL" id="TQE29990.1"/>
    </source>
</evidence>
<dbReference type="RefSeq" id="WP_141583699.1">
    <property type="nucleotide sequence ID" value="NZ_SPAZ01000200.1"/>
</dbReference>
<proteinExistence type="predicted"/>
<dbReference type="PANTHER" id="PTHR13847:SF285">
    <property type="entry name" value="FAD DEPENDENT OXIDOREDUCTASE DOMAIN-CONTAINING PROTEIN"/>
    <property type="match status" value="1"/>
</dbReference>
<dbReference type="SUPFAM" id="SSF51905">
    <property type="entry name" value="FAD/NAD(P)-binding domain"/>
    <property type="match status" value="1"/>
</dbReference>
<dbReference type="EMBL" id="SPAZ01000200">
    <property type="protein sequence ID" value="TQE29990.1"/>
    <property type="molecule type" value="Genomic_DNA"/>
</dbReference>
<reference evidence="2 3" key="1">
    <citation type="submission" date="2019-03" db="EMBL/GenBank/DDBJ databases">
        <title>Comparative genomic analyses of the sweetpotato soil rot pathogen, Streptomyces ipomoeae.</title>
        <authorList>
            <person name="Ruschel Soares N."/>
            <person name="Badger J.H."/>
            <person name="Huguet-Tapia J.C."/>
            <person name="Clark C.A."/>
            <person name="Pettis G.S."/>
        </authorList>
    </citation>
    <scope>NUCLEOTIDE SEQUENCE [LARGE SCALE GENOMIC DNA]</scope>
    <source>
        <strain evidence="2 3">88-35</strain>
    </source>
</reference>
<protein>
    <submittedName>
        <fullName evidence="2">FAD-dependent oxidoreductase</fullName>
    </submittedName>
</protein>
<dbReference type="Pfam" id="PF01266">
    <property type="entry name" value="DAO"/>
    <property type="match status" value="1"/>
</dbReference>
<dbReference type="AlphaFoldDB" id="A0AAE8VZV8"/>
<name>A0AAE8VZV8_9ACTN</name>
<dbReference type="InterPro" id="IPR036188">
    <property type="entry name" value="FAD/NAD-bd_sf"/>
</dbReference>
<comment type="caution">
    <text evidence="2">The sequence shown here is derived from an EMBL/GenBank/DDBJ whole genome shotgun (WGS) entry which is preliminary data.</text>
</comment>
<dbReference type="Proteomes" id="UP000318720">
    <property type="component" value="Unassembled WGS sequence"/>
</dbReference>
<sequence length="462" mass="50289">MNDDSLSDSGLTFWHEEAGGDWGPKEVLDRDHQVDVAIVGGGYTGLWTAYYLARADPSLRIAVLESHFVGFGASGRNGGWCSAIFPASLRKVAGVSSRDSAVRMQRAMNDTVREIQDVVAAEDIDCDFEASGYLSVARNPAQWTRAQKEVAGWQDWGFGGDHMRLVEGDELTGRVRMADALGATFTPHCAALQPAKLARGLADVTRAAGVRIYEDTRVLGIGPGRLDTNRGQVTADVVVRATEGYTAQFPGAKRDVVPMYSLMVATEPLPDAAWEEIGLHDRATFSDKRHLRIYGQRTADGRLAFGGRGAPYHFASRVEPAFDSDPAVHAALRRILVELFPVIRGVRFTHAWGGNLGIPRDWVPSVTYDRRTGLAQAGGYVGDGVATANLAGRTLAAEILDQDSDIRSLPWVGHRSPKWEPEPLRWLGVNAGTLAFTVADRTEQRSGRPSRLATGFWRALGH</sequence>
<dbReference type="GO" id="GO:0005737">
    <property type="term" value="C:cytoplasm"/>
    <property type="evidence" value="ECO:0007669"/>
    <property type="project" value="TreeGrafter"/>
</dbReference>